<dbReference type="GeneID" id="128202200"/>
<sequence length="195" mass="23251">MLLCVLFMNLLIQVYCDGTIKQMKPYIFPIPFEMPNRNDRADQCWLRIEDVEITETLTIYCRIARAFLRSYIPEYNLRKMTEDDVNVSVWTEESRSPEDTLTKPETDKKTVKDWKFTTVMDPLMHMRLYVSQNADCRLVMYSRDGTSNYKVDCETLLYFVNDHLQNSAVFLRDNKYLIVLCVFLIFTNIPITWYN</sequence>
<evidence type="ECO:0000313" key="4">
    <source>
        <dbReference type="RefSeq" id="XP_052757567.1"/>
    </source>
</evidence>
<feature type="chain" id="PRO_5046135958" evidence="2">
    <location>
        <begin position="17"/>
        <end position="195"/>
    </location>
</feature>
<accession>A0ABM3N1V5</accession>
<keyword evidence="3" id="KW-1185">Reference proteome</keyword>
<dbReference type="Proteomes" id="UP001652740">
    <property type="component" value="Unplaced"/>
</dbReference>
<feature type="signal peptide" evidence="2">
    <location>
        <begin position="1"/>
        <end position="16"/>
    </location>
</feature>
<feature type="transmembrane region" description="Helical" evidence="1">
    <location>
        <begin position="176"/>
        <end position="194"/>
    </location>
</feature>
<keyword evidence="1" id="KW-1133">Transmembrane helix</keyword>
<dbReference type="RefSeq" id="XP_052757567.1">
    <property type="nucleotide sequence ID" value="XM_052901607.1"/>
</dbReference>
<protein>
    <submittedName>
        <fullName evidence="4">Uncharacterized protein LOC128202200</fullName>
    </submittedName>
</protein>
<gene>
    <name evidence="4" type="primary">LOC128202200</name>
</gene>
<reference evidence="4" key="1">
    <citation type="submission" date="2025-08" db="UniProtKB">
        <authorList>
            <consortium name="RefSeq"/>
        </authorList>
    </citation>
    <scope>IDENTIFICATION</scope>
    <source>
        <tissue evidence="4">Whole larvae</tissue>
    </source>
</reference>
<keyword evidence="1" id="KW-0472">Membrane</keyword>
<organism evidence="3 4">
    <name type="scientific">Galleria mellonella</name>
    <name type="common">Greater wax moth</name>
    <dbReference type="NCBI Taxonomy" id="7137"/>
    <lineage>
        <taxon>Eukaryota</taxon>
        <taxon>Metazoa</taxon>
        <taxon>Ecdysozoa</taxon>
        <taxon>Arthropoda</taxon>
        <taxon>Hexapoda</taxon>
        <taxon>Insecta</taxon>
        <taxon>Pterygota</taxon>
        <taxon>Neoptera</taxon>
        <taxon>Endopterygota</taxon>
        <taxon>Lepidoptera</taxon>
        <taxon>Glossata</taxon>
        <taxon>Ditrysia</taxon>
        <taxon>Pyraloidea</taxon>
        <taxon>Pyralidae</taxon>
        <taxon>Galleriinae</taxon>
        <taxon>Galleria</taxon>
    </lineage>
</organism>
<keyword evidence="1" id="KW-0812">Transmembrane</keyword>
<evidence type="ECO:0000256" key="1">
    <source>
        <dbReference type="SAM" id="Phobius"/>
    </source>
</evidence>
<proteinExistence type="predicted"/>
<name>A0ABM3N1V5_GALME</name>
<evidence type="ECO:0000313" key="3">
    <source>
        <dbReference type="Proteomes" id="UP001652740"/>
    </source>
</evidence>
<evidence type="ECO:0000256" key="2">
    <source>
        <dbReference type="SAM" id="SignalP"/>
    </source>
</evidence>
<keyword evidence="2" id="KW-0732">Signal</keyword>